<gene>
    <name evidence="1" type="ORF">METBIDRAFT_30636</name>
</gene>
<protein>
    <submittedName>
        <fullName evidence="1">Uncharacterized protein</fullName>
    </submittedName>
</protein>
<evidence type="ECO:0000313" key="1">
    <source>
        <dbReference type="EMBL" id="OBA24339.1"/>
    </source>
</evidence>
<comment type="caution">
    <text evidence="1">The sequence shown here is derived from an EMBL/GenBank/DDBJ whole genome shotgun (WGS) entry which is preliminary data.</text>
</comment>
<sequence length="82" mass="9028">MYFGLGVGLARCAWPCDPPLGSTLLIHTKAITHKKAISLRTTAKIRKNGKTLRKLCLHQEDISLAVSQSKSKICAYQPVPRP</sequence>
<reference evidence="1 2" key="1">
    <citation type="submission" date="2016-05" db="EMBL/GenBank/DDBJ databases">
        <title>Comparative genomics of biotechnologically important yeasts.</title>
        <authorList>
            <consortium name="DOE Joint Genome Institute"/>
            <person name="Riley R."/>
            <person name="Haridas S."/>
            <person name="Wolfe K.H."/>
            <person name="Lopes M.R."/>
            <person name="Hittinger C.T."/>
            <person name="Goker M."/>
            <person name="Salamov A."/>
            <person name="Wisecaver J."/>
            <person name="Long T.M."/>
            <person name="Aerts A.L."/>
            <person name="Barry K."/>
            <person name="Choi C."/>
            <person name="Clum A."/>
            <person name="Coughlan A.Y."/>
            <person name="Deshpande S."/>
            <person name="Douglass A.P."/>
            <person name="Hanson S.J."/>
            <person name="Klenk H.-P."/>
            <person name="LaButti K."/>
            <person name="Lapidus A."/>
            <person name="Lindquist E."/>
            <person name="Lipzen A."/>
            <person name="Meier-kolthoff J.P."/>
            <person name="Ohm R.A."/>
            <person name="Otillar R.P."/>
            <person name="Pangilinan J."/>
            <person name="Peng Y."/>
            <person name="Rokas A."/>
            <person name="Rosa C.A."/>
            <person name="Scheuner C."/>
            <person name="Sibirny A.A."/>
            <person name="Slot J.C."/>
            <person name="Stielow J.B."/>
            <person name="Sun H."/>
            <person name="Kurtzman C.P."/>
            <person name="Blackwell M."/>
            <person name="Grigoriev I.V."/>
            <person name="Jeffries T.W."/>
        </authorList>
    </citation>
    <scope>NUCLEOTIDE SEQUENCE [LARGE SCALE GENOMIC DNA]</scope>
    <source>
        <strain evidence="1 2">NRRL YB-4993</strain>
    </source>
</reference>
<dbReference type="GeneID" id="30028649"/>
<dbReference type="EMBL" id="LXTC01000001">
    <property type="protein sequence ID" value="OBA24339.1"/>
    <property type="molecule type" value="Genomic_DNA"/>
</dbReference>
<keyword evidence="2" id="KW-1185">Reference proteome</keyword>
<accession>A0A1A0HJJ8</accession>
<dbReference type="RefSeq" id="XP_018714820.1">
    <property type="nucleotide sequence ID" value="XM_018855673.1"/>
</dbReference>
<organism evidence="1 2">
    <name type="scientific">Metschnikowia bicuspidata var. bicuspidata NRRL YB-4993</name>
    <dbReference type="NCBI Taxonomy" id="869754"/>
    <lineage>
        <taxon>Eukaryota</taxon>
        <taxon>Fungi</taxon>
        <taxon>Dikarya</taxon>
        <taxon>Ascomycota</taxon>
        <taxon>Saccharomycotina</taxon>
        <taxon>Pichiomycetes</taxon>
        <taxon>Metschnikowiaceae</taxon>
        <taxon>Metschnikowia</taxon>
    </lineage>
</organism>
<proteinExistence type="predicted"/>
<name>A0A1A0HJJ8_9ASCO</name>
<evidence type="ECO:0000313" key="2">
    <source>
        <dbReference type="Proteomes" id="UP000092555"/>
    </source>
</evidence>
<dbReference type="AlphaFoldDB" id="A0A1A0HJJ8"/>
<dbReference type="Proteomes" id="UP000092555">
    <property type="component" value="Unassembled WGS sequence"/>
</dbReference>